<dbReference type="Gramene" id="TraesRN4B0100557800.1">
    <property type="protein sequence ID" value="TraesRN4B0100557800.1"/>
    <property type="gene ID" value="TraesRN4B0100557800"/>
</dbReference>
<feature type="region of interest" description="Disordered" evidence="1">
    <location>
        <begin position="1"/>
        <end position="85"/>
    </location>
</feature>
<protein>
    <submittedName>
        <fullName evidence="2">Uncharacterized protein</fullName>
    </submittedName>
</protein>
<name>A0A3B6IRN3_WHEAT</name>
<evidence type="ECO:0000256" key="1">
    <source>
        <dbReference type="SAM" id="MobiDB-lite"/>
    </source>
</evidence>
<evidence type="ECO:0000313" key="2">
    <source>
        <dbReference type="EnsemblPlants" id="TraesCS4B02G190800.1"/>
    </source>
</evidence>
<proteinExistence type="predicted"/>
<dbReference type="Gramene" id="TraesCS4B03G0535700.1">
    <property type="protein sequence ID" value="TraesCS4B03G0535700.1.CDS"/>
    <property type="gene ID" value="TraesCS4B03G0535700"/>
</dbReference>
<dbReference type="EnsemblPlants" id="TraesCS4B02G190800.1">
    <property type="protein sequence ID" value="TraesCS4B02G190800.1"/>
    <property type="gene ID" value="TraesCS4B02G190800"/>
</dbReference>
<dbReference type="AlphaFoldDB" id="A0A3B6IRN3"/>
<organism evidence="2">
    <name type="scientific">Triticum aestivum</name>
    <name type="common">Wheat</name>
    <dbReference type="NCBI Taxonomy" id="4565"/>
    <lineage>
        <taxon>Eukaryota</taxon>
        <taxon>Viridiplantae</taxon>
        <taxon>Streptophyta</taxon>
        <taxon>Embryophyta</taxon>
        <taxon>Tracheophyta</taxon>
        <taxon>Spermatophyta</taxon>
        <taxon>Magnoliopsida</taxon>
        <taxon>Liliopsida</taxon>
        <taxon>Poales</taxon>
        <taxon>Poaceae</taxon>
        <taxon>BOP clade</taxon>
        <taxon>Pooideae</taxon>
        <taxon>Triticodae</taxon>
        <taxon>Triticeae</taxon>
        <taxon>Triticinae</taxon>
        <taxon>Triticum</taxon>
    </lineage>
</organism>
<dbReference type="Gramene" id="TraesCS4B02G190800.1">
    <property type="protein sequence ID" value="TraesCS4B02G190800.1"/>
    <property type="gene ID" value="TraesCS4B02G190800"/>
</dbReference>
<feature type="compositionally biased region" description="Basic and acidic residues" evidence="1">
    <location>
        <begin position="1"/>
        <end position="15"/>
    </location>
</feature>
<sequence>MRGRERREEMREKERGKRRGTCRGGRERVTGRSAPARRSHRPGGRGEGGAAVDGRGPLEGAWPASFAPRVSRDASIQPSCPQVGRGKVQVETFKMDLMLLLFQFVERGCDSSKTETTAMTSEISVKEY</sequence>
<dbReference type="Gramene" id="TraesCLE_scaffold_067240_01G000100.1">
    <property type="protein sequence ID" value="TraesCLE_scaffold_067240_01G000100.1"/>
    <property type="gene ID" value="TraesCLE_scaffold_067240_01G000100"/>
</dbReference>
<dbReference type="Gramene" id="TraesWEE_scaffold_047793_01G000100.1">
    <property type="protein sequence ID" value="TraesWEE_scaffold_047793_01G000100.1"/>
    <property type="gene ID" value="TraesWEE_scaffold_047793_01G000100"/>
</dbReference>
<evidence type="ECO:0000313" key="3">
    <source>
        <dbReference type="Proteomes" id="UP000019116"/>
    </source>
</evidence>
<reference evidence="2" key="1">
    <citation type="submission" date="2018-08" db="EMBL/GenBank/DDBJ databases">
        <authorList>
            <person name="Rossello M."/>
        </authorList>
    </citation>
    <scope>NUCLEOTIDE SEQUENCE [LARGE SCALE GENOMIC DNA]</scope>
    <source>
        <strain evidence="2">cv. Chinese Spring</strain>
    </source>
</reference>
<reference evidence="2" key="2">
    <citation type="submission" date="2018-10" db="UniProtKB">
        <authorList>
            <consortium name="EnsemblPlants"/>
        </authorList>
    </citation>
    <scope>IDENTIFICATION</scope>
</reference>
<keyword evidence="3" id="KW-1185">Reference proteome</keyword>
<dbReference type="Proteomes" id="UP000019116">
    <property type="component" value="Chromosome 4B"/>
</dbReference>
<accession>A0A3B6IRN3</accession>